<sequence>MYYEITPDGAGFLPAETARMDVDGLYIRTLAIAYHLTGSAGHLLINGTAALSPLSILKQAPLLGTPQTLHIIQRHEEETIAGETVKALFERDFPSIKITYESSAADALLLLANGTTTTDPNQIVQAEFSIITPPNREKRIAINCLNNLFLPLKLYDVHVDLQFNGEIYLGIPALQLSQEEMKALAKAQPRPEPYKTALDLGLCVGLFDIAPRFSNLTSEPAK</sequence>
<evidence type="ECO:0000313" key="2">
    <source>
        <dbReference type="EMBL" id="SHI73416.1"/>
    </source>
</evidence>
<name>A0A8G2C8R1_9BACT</name>
<protein>
    <submittedName>
        <fullName evidence="2">Uncharacterized protein</fullName>
    </submittedName>
</protein>
<proteinExistence type="predicted"/>
<accession>A0A8G2C8R1</accession>
<reference evidence="1 4" key="2">
    <citation type="submission" date="2024-07" db="EMBL/GenBank/DDBJ databases">
        <title>Active virus-host system and metabolic interactions in a Lokiarchaeon culture.</title>
        <authorList>
            <person name="Ponce Toledo R.I."/>
            <person name="Rodrigues Oliveira T."/>
            <person name="Schleper C."/>
        </authorList>
    </citation>
    <scope>NUCLEOTIDE SEQUENCE [LARGE SCALE GENOMIC DNA]</scope>
    <source>
        <strain evidence="1 4">B35</strain>
    </source>
</reference>
<comment type="caution">
    <text evidence="2">The sequence shown here is derived from an EMBL/GenBank/DDBJ whole genome shotgun (WGS) entry which is preliminary data.</text>
</comment>
<dbReference type="EMBL" id="JBFSOO010000003">
    <property type="protein sequence ID" value="MEZ6853070.1"/>
    <property type="molecule type" value="Genomic_DNA"/>
</dbReference>
<evidence type="ECO:0000313" key="3">
    <source>
        <dbReference type="Proteomes" id="UP000184001"/>
    </source>
</evidence>
<evidence type="ECO:0000313" key="1">
    <source>
        <dbReference type="EMBL" id="MEZ6853070.1"/>
    </source>
</evidence>
<dbReference type="Proteomes" id="UP000184001">
    <property type="component" value="Unassembled WGS sequence"/>
</dbReference>
<keyword evidence="4" id="KW-1185">Reference proteome</keyword>
<reference evidence="2 3" key="1">
    <citation type="submission" date="2016-11" db="EMBL/GenBank/DDBJ databases">
        <authorList>
            <person name="Varghese N."/>
            <person name="Submissions S."/>
        </authorList>
    </citation>
    <scope>NUCLEOTIDE SEQUENCE [LARGE SCALE GENOMIC DNA]</scope>
    <source>
        <strain evidence="2 3">DSM 17919</strain>
    </source>
</reference>
<dbReference type="Proteomes" id="UP001568358">
    <property type="component" value="Unassembled WGS sequence"/>
</dbReference>
<dbReference type="EMBL" id="FQZR01000002">
    <property type="protein sequence ID" value="SHI73416.1"/>
    <property type="molecule type" value="Genomic_DNA"/>
</dbReference>
<dbReference type="RefSeq" id="WP_020001937.1">
    <property type="nucleotide sequence ID" value="NZ_CP192219.1"/>
</dbReference>
<organism evidence="2 3">
    <name type="scientific">Halodesulfovibrio aestuarii</name>
    <dbReference type="NCBI Taxonomy" id="126333"/>
    <lineage>
        <taxon>Bacteria</taxon>
        <taxon>Pseudomonadati</taxon>
        <taxon>Thermodesulfobacteriota</taxon>
        <taxon>Desulfovibrionia</taxon>
        <taxon>Desulfovibrionales</taxon>
        <taxon>Desulfovibrionaceae</taxon>
        <taxon>Halodesulfovibrio</taxon>
    </lineage>
</organism>
<evidence type="ECO:0000313" key="4">
    <source>
        <dbReference type="Proteomes" id="UP001568358"/>
    </source>
</evidence>
<dbReference type="AlphaFoldDB" id="A0A8G2C8R1"/>
<gene>
    <name evidence="1" type="ORF">AB2Z07_05945</name>
    <name evidence="2" type="ORF">SAMN05660830_00813</name>
</gene>